<proteinExistence type="predicted"/>
<name>A0A2P2NSP7_RHIMU</name>
<organism evidence="1">
    <name type="scientific">Rhizophora mucronata</name>
    <name type="common">Asiatic mangrove</name>
    <dbReference type="NCBI Taxonomy" id="61149"/>
    <lineage>
        <taxon>Eukaryota</taxon>
        <taxon>Viridiplantae</taxon>
        <taxon>Streptophyta</taxon>
        <taxon>Embryophyta</taxon>
        <taxon>Tracheophyta</taxon>
        <taxon>Spermatophyta</taxon>
        <taxon>Magnoliopsida</taxon>
        <taxon>eudicotyledons</taxon>
        <taxon>Gunneridae</taxon>
        <taxon>Pentapetalae</taxon>
        <taxon>rosids</taxon>
        <taxon>fabids</taxon>
        <taxon>Malpighiales</taxon>
        <taxon>Rhizophoraceae</taxon>
        <taxon>Rhizophora</taxon>
    </lineage>
</organism>
<dbReference type="AlphaFoldDB" id="A0A2P2NSP7"/>
<reference evidence="1" key="1">
    <citation type="submission" date="2018-02" db="EMBL/GenBank/DDBJ databases">
        <title>Rhizophora mucronata_Transcriptome.</title>
        <authorList>
            <person name="Meera S.P."/>
            <person name="Sreeshan A."/>
            <person name="Augustine A."/>
        </authorList>
    </citation>
    <scope>NUCLEOTIDE SEQUENCE</scope>
    <source>
        <tissue evidence="1">Leaf</tissue>
    </source>
</reference>
<accession>A0A2P2NSP7</accession>
<sequence length="25" mass="2781">MGPGASSSALEGLHYWDFHQYINIS</sequence>
<protein>
    <submittedName>
        <fullName evidence="1">Uncharacterized protein</fullName>
    </submittedName>
</protein>
<evidence type="ECO:0000313" key="1">
    <source>
        <dbReference type="EMBL" id="MBX45532.1"/>
    </source>
</evidence>
<dbReference type="EMBL" id="GGEC01065048">
    <property type="protein sequence ID" value="MBX45532.1"/>
    <property type="molecule type" value="Transcribed_RNA"/>
</dbReference>